<dbReference type="InterPro" id="IPR007110">
    <property type="entry name" value="Ig-like_dom"/>
</dbReference>
<feature type="compositionally biased region" description="Basic and acidic residues" evidence="3">
    <location>
        <begin position="33"/>
        <end position="42"/>
    </location>
</feature>
<dbReference type="PANTHER" id="PTHR45080:SF8">
    <property type="entry name" value="IG-LIKE DOMAIN-CONTAINING PROTEIN"/>
    <property type="match status" value="1"/>
</dbReference>
<evidence type="ECO:0000313" key="6">
    <source>
        <dbReference type="Proteomes" id="UP000727407"/>
    </source>
</evidence>
<evidence type="ECO:0000256" key="3">
    <source>
        <dbReference type="SAM" id="MobiDB-lite"/>
    </source>
</evidence>
<keyword evidence="6" id="KW-1185">Reference proteome</keyword>
<dbReference type="OrthoDB" id="8923679at2759"/>
<dbReference type="SUPFAM" id="SSF48726">
    <property type="entry name" value="Immunoglobulin"/>
    <property type="match status" value="2"/>
</dbReference>
<dbReference type="Gene3D" id="2.60.40.10">
    <property type="entry name" value="Immunoglobulins"/>
    <property type="match status" value="2"/>
</dbReference>
<keyword evidence="1" id="KW-0732">Signal</keyword>
<dbReference type="EMBL" id="QNUK01000173">
    <property type="protein sequence ID" value="KAF5899248.1"/>
    <property type="molecule type" value="Genomic_DNA"/>
</dbReference>
<dbReference type="SMART" id="SM00408">
    <property type="entry name" value="IGc2"/>
    <property type="match status" value="1"/>
</dbReference>
<evidence type="ECO:0000256" key="2">
    <source>
        <dbReference type="ARBA" id="ARBA00023157"/>
    </source>
</evidence>
<dbReference type="AlphaFoldDB" id="A0A8J4U3Z8"/>
<evidence type="ECO:0000313" key="5">
    <source>
        <dbReference type="EMBL" id="KAF5899248.1"/>
    </source>
</evidence>
<dbReference type="InterPro" id="IPR036179">
    <property type="entry name" value="Ig-like_dom_sf"/>
</dbReference>
<protein>
    <submittedName>
        <fullName evidence="5">Protein sidekick-1 isoform X2</fullName>
    </submittedName>
</protein>
<proteinExistence type="predicted"/>
<dbReference type="FunFam" id="2.60.40.10:FF:000359">
    <property type="entry name" value="Sidekick cell adhesion molecule 2"/>
    <property type="match status" value="1"/>
</dbReference>
<gene>
    <name evidence="5" type="primary">sdk1</name>
    <name evidence="5" type="ORF">DAT39_011009</name>
</gene>
<evidence type="ECO:0000259" key="4">
    <source>
        <dbReference type="PROSITE" id="PS50835"/>
    </source>
</evidence>
<dbReference type="Pfam" id="PF13927">
    <property type="entry name" value="Ig_3"/>
    <property type="match status" value="1"/>
</dbReference>
<feature type="domain" description="Ig-like" evidence="4">
    <location>
        <begin position="100"/>
        <end position="182"/>
    </location>
</feature>
<dbReference type="InterPro" id="IPR003598">
    <property type="entry name" value="Ig_sub2"/>
</dbReference>
<reference evidence="5" key="1">
    <citation type="submission" date="2020-07" db="EMBL/GenBank/DDBJ databases">
        <title>Clarias magur genome sequencing, assembly and annotation.</title>
        <authorList>
            <person name="Kushwaha B."/>
            <person name="Kumar R."/>
            <person name="Das P."/>
            <person name="Joshi C.G."/>
            <person name="Kumar D."/>
            <person name="Nagpure N.S."/>
            <person name="Pandey M."/>
            <person name="Agarwal S."/>
            <person name="Srivastava S."/>
            <person name="Singh M."/>
            <person name="Sahoo L."/>
            <person name="Jayasankar P."/>
            <person name="Meher P.K."/>
            <person name="Koringa P.G."/>
            <person name="Iquebal M.A."/>
            <person name="Das S.P."/>
            <person name="Bit A."/>
            <person name="Patnaik S."/>
            <person name="Patel N."/>
            <person name="Shah T.M."/>
            <person name="Hinsu A."/>
            <person name="Jena J.K."/>
        </authorList>
    </citation>
    <scope>NUCLEOTIDE SEQUENCE</scope>
    <source>
        <strain evidence="5">CIFAMagur01</strain>
        <tissue evidence="5">Testis</tissue>
    </source>
</reference>
<evidence type="ECO:0000256" key="1">
    <source>
        <dbReference type="ARBA" id="ARBA00022729"/>
    </source>
</evidence>
<dbReference type="Proteomes" id="UP000727407">
    <property type="component" value="Unassembled WGS sequence"/>
</dbReference>
<feature type="compositionally biased region" description="Basic and acidic residues" evidence="3">
    <location>
        <begin position="59"/>
        <end position="80"/>
    </location>
</feature>
<organism evidence="5 6">
    <name type="scientific">Clarias magur</name>
    <name type="common">Asian catfish</name>
    <name type="synonym">Macropteronotus magur</name>
    <dbReference type="NCBI Taxonomy" id="1594786"/>
    <lineage>
        <taxon>Eukaryota</taxon>
        <taxon>Metazoa</taxon>
        <taxon>Chordata</taxon>
        <taxon>Craniata</taxon>
        <taxon>Vertebrata</taxon>
        <taxon>Euteleostomi</taxon>
        <taxon>Actinopterygii</taxon>
        <taxon>Neopterygii</taxon>
        <taxon>Teleostei</taxon>
        <taxon>Ostariophysi</taxon>
        <taxon>Siluriformes</taxon>
        <taxon>Clariidae</taxon>
        <taxon>Clarias</taxon>
    </lineage>
</organism>
<dbReference type="PANTHER" id="PTHR45080">
    <property type="entry name" value="CONTACTIN 5"/>
    <property type="match status" value="1"/>
</dbReference>
<dbReference type="PROSITE" id="PS50835">
    <property type="entry name" value="IG_LIKE"/>
    <property type="match status" value="1"/>
</dbReference>
<dbReference type="SMART" id="SM00409">
    <property type="entry name" value="IG"/>
    <property type="match status" value="1"/>
</dbReference>
<dbReference type="InterPro" id="IPR013783">
    <property type="entry name" value="Ig-like_fold"/>
</dbReference>
<name>A0A8J4U3Z8_CLAMG</name>
<comment type="caution">
    <text evidence="5">The sequence shown here is derived from an EMBL/GenBank/DDBJ whole genome shotgun (WGS) entry which is preliminary data.</text>
</comment>
<dbReference type="GO" id="GO:0005886">
    <property type="term" value="C:plasma membrane"/>
    <property type="evidence" value="ECO:0007669"/>
    <property type="project" value="TreeGrafter"/>
</dbReference>
<accession>A0A8J4U3Z8</accession>
<dbReference type="InterPro" id="IPR050958">
    <property type="entry name" value="Cell_Adh-Cytoskel_Orgn"/>
</dbReference>
<sequence length="298" mass="33781">MSEHFISHNNPDKLNLVAELCLCIPAVGLQRDGPSEKQHADESGAAVHKQMESAGSIEHTWHREKERERERDTEGGEDRRRLHATCISTAQRSEAGDVAPYFKTEPGPPEIHLEGNRLVMTCLAEGSWPLEFKWILNNTDITAFSPEYKFIVPSLQRSDMGVYQCVVRNRMGALLQKRAEIQVAYMGDFVEADQRKTVTQGRAAIVNAPDVSSFPRPQVTWFRDGYKIIPSSRVSLPRHRQARLILFPIIAQVSSSFWLAVAEPQITALYTSQPYLMTHPTKIKMALFKNTVLFHQRA</sequence>
<dbReference type="GO" id="GO:0007156">
    <property type="term" value="P:homophilic cell adhesion via plasma membrane adhesion molecules"/>
    <property type="evidence" value="ECO:0007669"/>
    <property type="project" value="TreeGrafter"/>
</dbReference>
<dbReference type="InterPro" id="IPR003599">
    <property type="entry name" value="Ig_sub"/>
</dbReference>
<feature type="region of interest" description="Disordered" evidence="3">
    <location>
        <begin position="32"/>
        <end position="81"/>
    </location>
</feature>
<keyword evidence="2" id="KW-1015">Disulfide bond</keyword>